<evidence type="ECO:0000256" key="1">
    <source>
        <dbReference type="SAM" id="MobiDB-lite"/>
    </source>
</evidence>
<reference evidence="3" key="1">
    <citation type="submission" date="2021-01" db="EMBL/GenBank/DDBJ databases">
        <authorList>
            <person name="Li R."/>
            <person name="Bekaert M."/>
        </authorList>
    </citation>
    <scope>NUCLEOTIDE SEQUENCE</scope>
    <source>
        <strain evidence="3">Farmed</strain>
    </source>
</reference>
<dbReference type="Pfam" id="PF01390">
    <property type="entry name" value="SEA"/>
    <property type="match status" value="1"/>
</dbReference>
<gene>
    <name evidence="3" type="ORF">SPHA_75940</name>
</gene>
<feature type="compositionally biased region" description="Low complexity" evidence="1">
    <location>
        <begin position="173"/>
        <end position="198"/>
    </location>
</feature>
<dbReference type="OrthoDB" id="9908153at2759"/>
<sequence length="266" mass="28790">MGVLLTTATALSVIFVRDDVTTSSDDNQKYKMVKINGDVKFEETWKSIYSNHSSPEYRIRSQLFIKKMDNYFKNSSLANLYNRTEVINFRKGSLVIKFNSFFKKSKPTVSTTFIMDTVLKIIQIVFPKSHVIISDSTTSSTLSTTMVTTTTPLEITTTSTEAPSPTTVTTVAVTTTSPTTTSPTTASPTTTATTMSSSLKPSTAIKTTKAISSLSMTTTSPKSPGTMTTTKTTAEKQSSPAAGPATSKTTTIPSGKTFLYFSKAFI</sequence>
<dbReference type="Gene3D" id="3.30.70.960">
    <property type="entry name" value="SEA domain"/>
    <property type="match status" value="1"/>
</dbReference>
<organism evidence="3 4">
    <name type="scientific">Acanthosepion pharaonis</name>
    <name type="common">Pharaoh cuttlefish</name>
    <name type="synonym">Sepia pharaonis</name>
    <dbReference type="NCBI Taxonomy" id="158019"/>
    <lineage>
        <taxon>Eukaryota</taxon>
        <taxon>Metazoa</taxon>
        <taxon>Spiralia</taxon>
        <taxon>Lophotrochozoa</taxon>
        <taxon>Mollusca</taxon>
        <taxon>Cephalopoda</taxon>
        <taxon>Coleoidea</taxon>
        <taxon>Decapodiformes</taxon>
        <taxon>Sepiida</taxon>
        <taxon>Sepiina</taxon>
        <taxon>Sepiidae</taxon>
        <taxon>Acanthosepion</taxon>
    </lineage>
</organism>
<dbReference type="SUPFAM" id="SSF82671">
    <property type="entry name" value="SEA domain"/>
    <property type="match status" value="1"/>
</dbReference>
<comment type="caution">
    <text evidence="3">The sequence shown here is derived from an EMBL/GenBank/DDBJ whole genome shotgun (WGS) entry which is preliminary data.</text>
</comment>
<feature type="compositionally biased region" description="Polar residues" evidence="1">
    <location>
        <begin position="235"/>
        <end position="249"/>
    </location>
</feature>
<evidence type="ECO:0000313" key="4">
    <source>
        <dbReference type="Proteomes" id="UP000597762"/>
    </source>
</evidence>
<dbReference type="Proteomes" id="UP000597762">
    <property type="component" value="Unassembled WGS sequence"/>
</dbReference>
<accession>A0A812EI89</accession>
<dbReference type="InterPro" id="IPR000082">
    <property type="entry name" value="SEA_dom"/>
</dbReference>
<evidence type="ECO:0000313" key="3">
    <source>
        <dbReference type="EMBL" id="CAE1326368.1"/>
    </source>
</evidence>
<feature type="region of interest" description="Disordered" evidence="1">
    <location>
        <begin position="213"/>
        <end position="249"/>
    </location>
</feature>
<dbReference type="InterPro" id="IPR036364">
    <property type="entry name" value="SEA_dom_sf"/>
</dbReference>
<dbReference type="SMART" id="SM00200">
    <property type="entry name" value="SEA"/>
    <property type="match status" value="1"/>
</dbReference>
<feature type="compositionally biased region" description="Low complexity" evidence="1">
    <location>
        <begin position="216"/>
        <end position="232"/>
    </location>
</feature>
<feature type="domain" description="SEA" evidence="2">
    <location>
        <begin position="31"/>
        <end position="138"/>
    </location>
</feature>
<evidence type="ECO:0000259" key="2">
    <source>
        <dbReference type="PROSITE" id="PS50024"/>
    </source>
</evidence>
<name>A0A812EI89_ACAPH</name>
<protein>
    <recommendedName>
        <fullName evidence="2">SEA domain-containing protein</fullName>
    </recommendedName>
</protein>
<dbReference type="PROSITE" id="PS50024">
    <property type="entry name" value="SEA"/>
    <property type="match status" value="1"/>
</dbReference>
<proteinExistence type="predicted"/>
<dbReference type="EMBL" id="CAHIKZ030005477">
    <property type="protein sequence ID" value="CAE1326368.1"/>
    <property type="molecule type" value="Genomic_DNA"/>
</dbReference>
<feature type="region of interest" description="Disordered" evidence="1">
    <location>
        <begin position="173"/>
        <end position="199"/>
    </location>
</feature>
<keyword evidence="4" id="KW-1185">Reference proteome</keyword>
<dbReference type="AlphaFoldDB" id="A0A812EI89"/>